<evidence type="ECO:0000313" key="3">
    <source>
        <dbReference type="Proteomes" id="UP000095023"/>
    </source>
</evidence>
<dbReference type="EMBL" id="KV453842">
    <property type="protein sequence ID" value="ODV89964.1"/>
    <property type="molecule type" value="Genomic_DNA"/>
</dbReference>
<feature type="transmembrane region" description="Helical" evidence="1">
    <location>
        <begin position="48"/>
        <end position="66"/>
    </location>
</feature>
<dbReference type="PANTHER" id="PTHR28251:SF1">
    <property type="entry name" value="V-TYPE ATPASE ASSEMBLY FACTOR PKR1"/>
    <property type="match status" value="1"/>
</dbReference>
<accession>A0A1E4TDY6</accession>
<keyword evidence="1" id="KW-0812">Transmembrane</keyword>
<protein>
    <submittedName>
        <fullName evidence="2">Uncharacterized protein</fullName>
    </submittedName>
</protein>
<dbReference type="OrthoDB" id="9626941at2759"/>
<evidence type="ECO:0000256" key="1">
    <source>
        <dbReference type="SAM" id="Phobius"/>
    </source>
</evidence>
<dbReference type="PANTHER" id="PTHR28251">
    <property type="entry name" value="V-TYPE ATPASE ASSEMBLY FACTOR PKR1"/>
    <property type="match status" value="1"/>
</dbReference>
<keyword evidence="1" id="KW-1133">Transmembrane helix</keyword>
<name>A0A1E4TDY6_9ASCO</name>
<sequence>MTEVFVKLWDSIFTPGVTPALIAATHVTCALLLLTLSSLFLYTWNYHFLALFLIASALWASVTWFIKELEASTAASSKDNNKKEK</sequence>
<organism evidence="2 3">
    <name type="scientific">Tortispora caseinolytica NRRL Y-17796</name>
    <dbReference type="NCBI Taxonomy" id="767744"/>
    <lineage>
        <taxon>Eukaryota</taxon>
        <taxon>Fungi</taxon>
        <taxon>Dikarya</taxon>
        <taxon>Ascomycota</taxon>
        <taxon>Saccharomycotina</taxon>
        <taxon>Trigonopsidomycetes</taxon>
        <taxon>Trigonopsidales</taxon>
        <taxon>Trigonopsidaceae</taxon>
        <taxon>Tortispora</taxon>
    </lineage>
</organism>
<reference evidence="3" key="1">
    <citation type="submission" date="2016-02" db="EMBL/GenBank/DDBJ databases">
        <title>Comparative genomics of biotechnologically important yeasts.</title>
        <authorList>
            <consortium name="DOE Joint Genome Institute"/>
            <person name="Riley R."/>
            <person name="Haridas S."/>
            <person name="Wolfe K.H."/>
            <person name="Lopes M.R."/>
            <person name="Hittinger C.T."/>
            <person name="Goker M."/>
            <person name="Salamov A."/>
            <person name="Wisecaver J."/>
            <person name="Long T.M."/>
            <person name="Aerts A.L."/>
            <person name="Barry K."/>
            <person name="Choi C."/>
            <person name="Clum A."/>
            <person name="Coughlan A.Y."/>
            <person name="Deshpande S."/>
            <person name="Douglass A.P."/>
            <person name="Hanson S.J."/>
            <person name="Klenk H.-P."/>
            <person name="Labutti K."/>
            <person name="Lapidus A."/>
            <person name="Lindquist E."/>
            <person name="Lipzen A."/>
            <person name="Meier-Kolthoff J.P."/>
            <person name="Ohm R.A."/>
            <person name="Otillar R.P."/>
            <person name="Pangilinan J."/>
            <person name="Peng Y."/>
            <person name="Rokas A."/>
            <person name="Rosa C.A."/>
            <person name="Scheuner C."/>
            <person name="Sibirny A.A."/>
            <person name="Slot J.C."/>
            <person name="Stielow J.B."/>
            <person name="Sun H."/>
            <person name="Kurtzman C.P."/>
            <person name="Blackwell M."/>
            <person name="Jeffries T.W."/>
            <person name="Grigoriev I.V."/>
        </authorList>
    </citation>
    <scope>NUCLEOTIDE SEQUENCE [LARGE SCALE GENOMIC DNA]</scope>
    <source>
        <strain evidence="3">NRRL Y-17796</strain>
    </source>
</reference>
<dbReference type="Proteomes" id="UP000095023">
    <property type="component" value="Unassembled WGS sequence"/>
</dbReference>
<gene>
    <name evidence="2" type="ORF">CANCADRAFT_24012</name>
</gene>
<dbReference type="InterPro" id="IPR013945">
    <property type="entry name" value="Pkr1"/>
</dbReference>
<evidence type="ECO:0000313" key="2">
    <source>
        <dbReference type="EMBL" id="ODV89964.1"/>
    </source>
</evidence>
<dbReference type="GO" id="GO:0070072">
    <property type="term" value="P:vacuolar proton-transporting V-type ATPase complex assembly"/>
    <property type="evidence" value="ECO:0007669"/>
    <property type="project" value="InterPro"/>
</dbReference>
<dbReference type="GO" id="GO:0005789">
    <property type="term" value="C:endoplasmic reticulum membrane"/>
    <property type="evidence" value="ECO:0007669"/>
    <property type="project" value="TreeGrafter"/>
</dbReference>
<keyword evidence="3" id="KW-1185">Reference proteome</keyword>
<dbReference type="AlphaFoldDB" id="A0A1E4TDY6"/>
<keyword evidence="1" id="KW-0472">Membrane</keyword>
<dbReference type="Pfam" id="PF08636">
    <property type="entry name" value="Pkr1"/>
    <property type="match status" value="1"/>
</dbReference>
<proteinExistence type="predicted"/>
<feature type="transmembrane region" description="Helical" evidence="1">
    <location>
        <begin position="20"/>
        <end position="41"/>
    </location>
</feature>